<gene>
    <name evidence="1" type="ORF">BANRA_01230</name>
</gene>
<dbReference type="Proteomes" id="UP000281521">
    <property type="component" value="Unassembled WGS sequence"/>
</dbReference>
<proteinExistence type="predicted"/>
<dbReference type="AlphaFoldDB" id="A0A3P5DN61"/>
<accession>A0A3P5DN61</accession>
<evidence type="ECO:0000313" key="1">
    <source>
        <dbReference type="EMBL" id="VCY82587.1"/>
    </source>
</evidence>
<sequence>MIKIIDLFIIYTDIFFRIYECPIVDFIFTIFVFRHIKLTRHLNGGLKYYNLAINH</sequence>
<dbReference type="EMBL" id="UWXJ01000001">
    <property type="protein sequence ID" value="VCY82587.1"/>
    <property type="molecule type" value="Genomic_DNA"/>
</dbReference>
<organism evidence="1 2">
    <name type="scientific">Escherichia coli</name>
    <dbReference type="NCBI Taxonomy" id="562"/>
    <lineage>
        <taxon>Bacteria</taxon>
        <taxon>Pseudomonadati</taxon>
        <taxon>Pseudomonadota</taxon>
        <taxon>Gammaproteobacteria</taxon>
        <taxon>Enterobacterales</taxon>
        <taxon>Enterobacteriaceae</taxon>
        <taxon>Escherichia</taxon>
    </lineage>
</organism>
<evidence type="ECO:0000313" key="2">
    <source>
        <dbReference type="Proteomes" id="UP000281521"/>
    </source>
</evidence>
<reference evidence="1 2" key="1">
    <citation type="submission" date="2018-10" db="EMBL/GenBank/DDBJ databases">
        <authorList>
            <person name="Noll B N."/>
        </authorList>
    </citation>
    <scope>NUCLEOTIDE SEQUENCE [LARGE SCALE GENOMIC DNA]</scope>
    <source>
        <strain evidence="1">Ecoli022</strain>
    </source>
</reference>
<protein>
    <submittedName>
        <fullName evidence="1">Uncharacterized protein</fullName>
    </submittedName>
</protein>
<name>A0A3P5DN61_ECOLX</name>